<organism evidence="7 8">
    <name type="scientific">Allosaccharopolyspora coralli</name>
    <dbReference type="NCBI Taxonomy" id="2665642"/>
    <lineage>
        <taxon>Bacteria</taxon>
        <taxon>Bacillati</taxon>
        <taxon>Actinomycetota</taxon>
        <taxon>Actinomycetes</taxon>
        <taxon>Pseudonocardiales</taxon>
        <taxon>Pseudonocardiaceae</taxon>
        <taxon>Allosaccharopolyspora</taxon>
    </lineage>
</organism>
<dbReference type="InterPro" id="IPR036271">
    <property type="entry name" value="Tet_transcr_reg_TetR-rel_C_sf"/>
</dbReference>
<feature type="domain" description="HTH tetR-type" evidence="6">
    <location>
        <begin position="25"/>
        <end position="85"/>
    </location>
</feature>
<gene>
    <name evidence="7" type="ORF">GIY23_10675</name>
</gene>
<dbReference type="PANTHER" id="PTHR47506">
    <property type="entry name" value="TRANSCRIPTIONAL REGULATORY PROTEIN"/>
    <property type="match status" value="1"/>
</dbReference>
<feature type="compositionally biased region" description="Basic and acidic residues" evidence="5">
    <location>
        <begin position="7"/>
        <end position="19"/>
    </location>
</feature>
<dbReference type="InterPro" id="IPR009057">
    <property type="entry name" value="Homeodomain-like_sf"/>
</dbReference>
<keyword evidence="8" id="KW-1185">Reference proteome</keyword>
<dbReference type="SUPFAM" id="SSF48498">
    <property type="entry name" value="Tetracyclin repressor-like, C-terminal domain"/>
    <property type="match status" value="1"/>
</dbReference>
<dbReference type="GO" id="GO:0003677">
    <property type="term" value="F:DNA binding"/>
    <property type="evidence" value="ECO:0007669"/>
    <property type="project" value="UniProtKB-UniRule"/>
</dbReference>
<evidence type="ECO:0000256" key="2">
    <source>
        <dbReference type="ARBA" id="ARBA00023125"/>
    </source>
</evidence>
<reference evidence="8" key="1">
    <citation type="submission" date="2019-11" db="EMBL/GenBank/DDBJ databases">
        <title>The complete genome sequence of Saccharopolyspora sp. E2A.</title>
        <authorList>
            <person name="Zhang G."/>
        </authorList>
    </citation>
    <scope>NUCLEOTIDE SEQUENCE [LARGE SCALE GENOMIC DNA]</scope>
    <source>
        <strain evidence="8">E2A</strain>
    </source>
</reference>
<dbReference type="Proteomes" id="UP000371041">
    <property type="component" value="Chromosome"/>
</dbReference>
<dbReference type="EMBL" id="CP045929">
    <property type="protein sequence ID" value="QGK69922.1"/>
    <property type="molecule type" value="Genomic_DNA"/>
</dbReference>
<dbReference type="RefSeq" id="WP_154076515.1">
    <property type="nucleotide sequence ID" value="NZ_CP045929.1"/>
</dbReference>
<evidence type="ECO:0000313" key="7">
    <source>
        <dbReference type="EMBL" id="QGK69922.1"/>
    </source>
</evidence>
<feature type="region of interest" description="Disordered" evidence="5">
    <location>
        <begin position="1"/>
        <end position="21"/>
    </location>
</feature>
<keyword evidence="2 4" id="KW-0238">DNA-binding</keyword>
<evidence type="ECO:0000256" key="3">
    <source>
        <dbReference type="ARBA" id="ARBA00023163"/>
    </source>
</evidence>
<evidence type="ECO:0000256" key="4">
    <source>
        <dbReference type="PROSITE-ProRule" id="PRU00335"/>
    </source>
</evidence>
<dbReference type="KEGG" id="sace:GIY23_10675"/>
<dbReference type="Pfam" id="PF00440">
    <property type="entry name" value="TetR_N"/>
    <property type="match status" value="1"/>
</dbReference>
<evidence type="ECO:0000256" key="1">
    <source>
        <dbReference type="ARBA" id="ARBA00023015"/>
    </source>
</evidence>
<dbReference type="Gene3D" id="1.10.357.10">
    <property type="entry name" value="Tetracycline Repressor, domain 2"/>
    <property type="match status" value="1"/>
</dbReference>
<keyword evidence="3" id="KW-0804">Transcription</keyword>
<dbReference type="SUPFAM" id="SSF46689">
    <property type="entry name" value="Homeodomain-like"/>
    <property type="match status" value="1"/>
</dbReference>
<accession>A0A5Q3Q625</accession>
<name>A0A5Q3Q625_9PSEU</name>
<keyword evidence="1" id="KW-0805">Transcription regulation</keyword>
<dbReference type="AlphaFoldDB" id="A0A5Q3Q625"/>
<dbReference type="PRINTS" id="PR00455">
    <property type="entry name" value="HTHTETR"/>
</dbReference>
<dbReference type="InterPro" id="IPR001647">
    <property type="entry name" value="HTH_TetR"/>
</dbReference>
<feature type="DNA-binding region" description="H-T-H motif" evidence="4">
    <location>
        <begin position="48"/>
        <end position="67"/>
    </location>
</feature>
<evidence type="ECO:0000256" key="5">
    <source>
        <dbReference type="SAM" id="MobiDB-lite"/>
    </source>
</evidence>
<dbReference type="PANTHER" id="PTHR47506:SF1">
    <property type="entry name" value="HTH-TYPE TRANSCRIPTIONAL REGULATOR YJDC"/>
    <property type="match status" value="1"/>
</dbReference>
<evidence type="ECO:0000259" key="6">
    <source>
        <dbReference type="PROSITE" id="PS50977"/>
    </source>
</evidence>
<evidence type="ECO:0000313" key="8">
    <source>
        <dbReference type="Proteomes" id="UP000371041"/>
    </source>
</evidence>
<protein>
    <submittedName>
        <fullName evidence="7">TetR family transcriptional regulator</fullName>
    </submittedName>
</protein>
<proteinExistence type="predicted"/>
<dbReference type="PROSITE" id="PS50977">
    <property type="entry name" value="HTH_TETR_2"/>
    <property type="match status" value="1"/>
</dbReference>
<sequence length="210" mass="23268">MPSTETQDTKRTDDERNVPDIDGLTDAARRILDAASEAFYWEGIQAVGIDTIIDRAGVARGTLYNNFGSKDELIAAYLQGRHETWLRFLSEVSERGQHPQDRLLAAFDAYGEYLITDGFRGCAFTNAMAELPDWDHPAQVVARRHKESIREQFSTAAAEAGFLHPDTVAARLHLLVEGAWVTAITQRSGGPLADARALAEQLLDTETQHD</sequence>